<proteinExistence type="predicted"/>
<organism evidence="9 10">
    <name type="scientific">Spodoptera litura</name>
    <name type="common">Asian cotton leafworm</name>
    <dbReference type="NCBI Taxonomy" id="69820"/>
    <lineage>
        <taxon>Eukaryota</taxon>
        <taxon>Metazoa</taxon>
        <taxon>Ecdysozoa</taxon>
        <taxon>Arthropoda</taxon>
        <taxon>Hexapoda</taxon>
        <taxon>Insecta</taxon>
        <taxon>Pterygota</taxon>
        <taxon>Neoptera</taxon>
        <taxon>Endopterygota</taxon>
        <taxon>Lepidoptera</taxon>
        <taxon>Glossata</taxon>
        <taxon>Ditrysia</taxon>
        <taxon>Noctuoidea</taxon>
        <taxon>Noctuidae</taxon>
        <taxon>Amphipyrinae</taxon>
        <taxon>Spodoptera</taxon>
    </lineage>
</organism>
<dbReference type="KEGG" id="sliu:111362508"/>
<reference evidence="10" key="1">
    <citation type="submission" date="2025-08" db="UniProtKB">
        <authorList>
            <consortium name="RefSeq"/>
        </authorList>
    </citation>
    <scope>IDENTIFICATION</scope>
    <source>
        <strain evidence="10">Ishihara</strain>
        <tissue evidence="10">Whole body</tissue>
    </source>
</reference>
<evidence type="ECO:0000256" key="7">
    <source>
        <dbReference type="SAM" id="SignalP"/>
    </source>
</evidence>
<dbReference type="InterPro" id="IPR050430">
    <property type="entry name" value="Peptidase_S1"/>
</dbReference>
<dbReference type="FunFam" id="2.40.10.10:FF:000036">
    <property type="entry name" value="Trypsin beta"/>
    <property type="match status" value="1"/>
</dbReference>
<evidence type="ECO:0000256" key="5">
    <source>
        <dbReference type="ARBA" id="ARBA00023157"/>
    </source>
</evidence>
<dbReference type="OrthoDB" id="8189841at2759"/>
<evidence type="ECO:0000256" key="1">
    <source>
        <dbReference type="ARBA" id="ARBA00004239"/>
    </source>
</evidence>
<protein>
    <submittedName>
        <fullName evidence="10">Trypsin, alkaline C-like</fullName>
    </submittedName>
</protein>
<dbReference type="Proteomes" id="UP000301870">
    <property type="component" value="Chromosome 4"/>
</dbReference>
<comment type="subcellular location">
    <subcellularLocation>
        <location evidence="1">Secreted</location>
        <location evidence="1">Extracellular space</location>
    </subcellularLocation>
</comment>
<dbReference type="GeneID" id="111362508"/>
<sequence>MWCRILLFVAVIGLGHGEIDNLLPLRQPPSENRVIGGEPTTIEKYPFVVQIIRYQFGGKYVLGCGGSLVTKRYVLSAANCFVFSSDCYSNFTTTSIPGTKSTEKTETTENTKRTRKTRKTTKRPFRNGTQFWWSTHASDKPKARQRLVKRSGLYIDPAEYRIRVGSTGVRDSGGIRYEVTAIIVHENFSRYDNDIALVRTRNPIPLGRTIAIINIPQEEVMMPDNAAVTVIGWGSASLQGSADLDVLHEVSIKLVDWETCKNIYSNKHTNITITGNMICAGSLKAEDKGVCTSDVGSPLLYEDKLVGLASWFQSCRDKKYPDVYTRISSYTTWINNVVKMYPLRSELHPGRSPGSSPSSMNKIEDMLLISFLLYSVLSA</sequence>
<dbReference type="Gene3D" id="2.40.10.10">
    <property type="entry name" value="Trypsin-like serine proteases"/>
    <property type="match status" value="1"/>
</dbReference>
<evidence type="ECO:0000259" key="8">
    <source>
        <dbReference type="PROSITE" id="PS50240"/>
    </source>
</evidence>
<dbReference type="InterPro" id="IPR009003">
    <property type="entry name" value="Peptidase_S1_PA"/>
</dbReference>
<keyword evidence="9" id="KW-1185">Reference proteome</keyword>
<accession>A0A9J7EQ23</accession>
<evidence type="ECO:0000256" key="6">
    <source>
        <dbReference type="SAM" id="MobiDB-lite"/>
    </source>
</evidence>
<feature type="domain" description="Peptidase S1" evidence="8">
    <location>
        <begin position="34"/>
        <end position="339"/>
    </location>
</feature>
<dbReference type="GO" id="GO:0005576">
    <property type="term" value="C:extracellular region"/>
    <property type="evidence" value="ECO:0007669"/>
    <property type="project" value="UniProtKB-SubCell"/>
</dbReference>
<feature type="chain" id="PRO_5039941125" evidence="7">
    <location>
        <begin position="18"/>
        <end position="379"/>
    </location>
</feature>
<dbReference type="AlphaFoldDB" id="A0A9J7EQ23"/>
<evidence type="ECO:0000313" key="10">
    <source>
        <dbReference type="RefSeq" id="XP_022834955.1"/>
    </source>
</evidence>
<keyword evidence="2" id="KW-0645">Protease</keyword>
<dbReference type="InterPro" id="IPR001254">
    <property type="entry name" value="Trypsin_dom"/>
</dbReference>
<dbReference type="SMART" id="SM00020">
    <property type="entry name" value="Tryp_SPc"/>
    <property type="match status" value="1"/>
</dbReference>
<dbReference type="SUPFAM" id="SSF50494">
    <property type="entry name" value="Trypsin-like serine proteases"/>
    <property type="match status" value="1"/>
</dbReference>
<evidence type="ECO:0000313" key="9">
    <source>
        <dbReference type="Proteomes" id="UP000301870"/>
    </source>
</evidence>
<keyword evidence="7" id="KW-0732">Signal</keyword>
<dbReference type="PANTHER" id="PTHR24276">
    <property type="entry name" value="POLYSERASE-RELATED"/>
    <property type="match status" value="1"/>
</dbReference>
<dbReference type="GO" id="GO:0006508">
    <property type="term" value="P:proteolysis"/>
    <property type="evidence" value="ECO:0007669"/>
    <property type="project" value="UniProtKB-KW"/>
</dbReference>
<feature type="region of interest" description="Disordered" evidence="6">
    <location>
        <begin position="98"/>
        <end position="121"/>
    </location>
</feature>
<keyword evidence="3" id="KW-0378">Hydrolase</keyword>
<dbReference type="PROSITE" id="PS50240">
    <property type="entry name" value="TRYPSIN_DOM"/>
    <property type="match status" value="1"/>
</dbReference>
<dbReference type="GO" id="GO:0004252">
    <property type="term" value="F:serine-type endopeptidase activity"/>
    <property type="evidence" value="ECO:0007669"/>
    <property type="project" value="InterPro"/>
</dbReference>
<keyword evidence="4" id="KW-0720">Serine protease</keyword>
<dbReference type="CDD" id="cd00190">
    <property type="entry name" value="Tryp_SPc"/>
    <property type="match status" value="1"/>
</dbReference>
<dbReference type="RefSeq" id="XP_022834955.1">
    <property type="nucleotide sequence ID" value="XM_022979187.1"/>
</dbReference>
<keyword evidence="5" id="KW-1015">Disulfide bond</keyword>
<dbReference type="InterPro" id="IPR043504">
    <property type="entry name" value="Peptidase_S1_PA_chymotrypsin"/>
</dbReference>
<feature type="compositionally biased region" description="Basic and acidic residues" evidence="6">
    <location>
        <begin position="101"/>
        <end position="112"/>
    </location>
</feature>
<evidence type="ECO:0000256" key="4">
    <source>
        <dbReference type="ARBA" id="ARBA00022825"/>
    </source>
</evidence>
<dbReference type="Pfam" id="PF00089">
    <property type="entry name" value="Trypsin"/>
    <property type="match status" value="2"/>
</dbReference>
<name>A0A9J7EQ23_SPOLT</name>
<evidence type="ECO:0000256" key="2">
    <source>
        <dbReference type="ARBA" id="ARBA00022670"/>
    </source>
</evidence>
<gene>
    <name evidence="10" type="primary">LOC111362508</name>
</gene>
<dbReference type="PANTHER" id="PTHR24276:SF91">
    <property type="entry name" value="AT26814P-RELATED"/>
    <property type="match status" value="1"/>
</dbReference>
<feature type="signal peptide" evidence="7">
    <location>
        <begin position="1"/>
        <end position="17"/>
    </location>
</feature>
<evidence type="ECO:0000256" key="3">
    <source>
        <dbReference type="ARBA" id="ARBA00022801"/>
    </source>
</evidence>